<dbReference type="Proteomes" id="UP001189429">
    <property type="component" value="Unassembled WGS sequence"/>
</dbReference>
<feature type="region of interest" description="Disordered" evidence="1">
    <location>
        <begin position="57"/>
        <end position="213"/>
    </location>
</feature>
<comment type="caution">
    <text evidence="2">The sequence shown here is derived from an EMBL/GenBank/DDBJ whole genome shotgun (WGS) entry which is preliminary data.</text>
</comment>
<organism evidence="2 3">
    <name type="scientific">Prorocentrum cordatum</name>
    <dbReference type="NCBI Taxonomy" id="2364126"/>
    <lineage>
        <taxon>Eukaryota</taxon>
        <taxon>Sar</taxon>
        <taxon>Alveolata</taxon>
        <taxon>Dinophyceae</taxon>
        <taxon>Prorocentrales</taxon>
        <taxon>Prorocentraceae</taxon>
        <taxon>Prorocentrum</taxon>
    </lineage>
</organism>
<gene>
    <name evidence="2" type="ORF">PCOR1329_LOCUS78626</name>
</gene>
<evidence type="ECO:0000313" key="2">
    <source>
        <dbReference type="EMBL" id="CAK0901788.1"/>
    </source>
</evidence>
<feature type="compositionally biased region" description="Acidic residues" evidence="1">
    <location>
        <begin position="118"/>
        <end position="132"/>
    </location>
</feature>
<feature type="compositionally biased region" description="Basic and acidic residues" evidence="1">
    <location>
        <begin position="201"/>
        <end position="211"/>
    </location>
</feature>
<feature type="region of interest" description="Disordered" evidence="1">
    <location>
        <begin position="1"/>
        <end position="22"/>
    </location>
</feature>
<feature type="compositionally biased region" description="Basic and acidic residues" evidence="1">
    <location>
        <begin position="159"/>
        <end position="168"/>
    </location>
</feature>
<reference evidence="2" key="1">
    <citation type="submission" date="2023-10" db="EMBL/GenBank/DDBJ databases">
        <authorList>
            <person name="Chen Y."/>
            <person name="Shah S."/>
            <person name="Dougan E. K."/>
            <person name="Thang M."/>
            <person name="Chan C."/>
        </authorList>
    </citation>
    <scope>NUCLEOTIDE SEQUENCE [LARGE SCALE GENOMIC DNA]</scope>
</reference>
<sequence length="238" mass="25325">MQLSWPDAPVPREGPARAARTPRQVEAVLARLDAEAEADQAEADQRLMRLFAASAARTWRLPDGDWAGAPQRSPEEAMGQEDERTAGAGPQEADGAEAQASPEEAMREEQAAMGPAESPEEAMNEEEEEEEVDKGKGPARSMLLGPPAREAVEGPGRQSPEEAMHDEEGYAAAPSSPEEAMHQEEEGAPAEYGNPLGETADELRTSQRDAEESSATALACSSAFSGYDAVCDGLEFGE</sequence>
<evidence type="ECO:0000256" key="1">
    <source>
        <dbReference type="SAM" id="MobiDB-lite"/>
    </source>
</evidence>
<name>A0ABN9XU71_9DINO</name>
<evidence type="ECO:0000313" key="3">
    <source>
        <dbReference type="Proteomes" id="UP001189429"/>
    </source>
</evidence>
<proteinExistence type="predicted"/>
<accession>A0ABN9XU71</accession>
<dbReference type="EMBL" id="CAUYUJ010020981">
    <property type="protein sequence ID" value="CAK0901788.1"/>
    <property type="molecule type" value="Genomic_DNA"/>
</dbReference>
<protein>
    <submittedName>
        <fullName evidence="2">Uncharacterized protein</fullName>
    </submittedName>
</protein>
<keyword evidence="3" id="KW-1185">Reference proteome</keyword>